<dbReference type="InterPro" id="IPR000219">
    <property type="entry name" value="DH_dom"/>
</dbReference>
<dbReference type="GeneID" id="94847131"/>
<dbReference type="OrthoDB" id="28697at2759"/>
<dbReference type="InterPro" id="IPR051092">
    <property type="entry name" value="FYVE_RhoGEF_PH"/>
</dbReference>
<dbReference type="InterPro" id="IPR015915">
    <property type="entry name" value="Kelch-typ_b-propeller"/>
</dbReference>
<feature type="domain" description="DH" evidence="2">
    <location>
        <begin position="181"/>
        <end position="355"/>
    </location>
</feature>
<gene>
    <name evidence="3" type="ORF">TRFO_39071</name>
</gene>
<dbReference type="PROSITE" id="PS00741">
    <property type="entry name" value="DH_1"/>
    <property type="match status" value="1"/>
</dbReference>
<organism evidence="3 4">
    <name type="scientific">Tritrichomonas foetus</name>
    <dbReference type="NCBI Taxonomy" id="1144522"/>
    <lineage>
        <taxon>Eukaryota</taxon>
        <taxon>Metamonada</taxon>
        <taxon>Parabasalia</taxon>
        <taxon>Tritrichomonadida</taxon>
        <taxon>Tritrichomonadidae</taxon>
        <taxon>Tritrichomonas</taxon>
    </lineage>
</organism>
<dbReference type="SUPFAM" id="SSF117281">
    <property type="entry name" value="Kelch motif"/>
    <property type="match status" value="1"/>
</dbReference>
<feature type="region of interest" description="Disordered" evidence="1">
    <location>
        <begin position="880"/>
        <end position="964"/>
    </location>
</feature>
<protein>
    <recommendedName>
        <fullName evidence="2">DH domain-containing protein</fullName>
    </recommendedName>
</protein>
<dbReference type="Proteomes" id="UP000179807">
    <property type="component" value="Unassembled WGS sequence"/>
</dbReference>
<dbReference type="PANTHER" id="PTHR12673:SF159">
    <property type="entry name" value="LD03170P"/>
    <property type="match status" value="1"/>
</dbReference>
<feature type="compositionally biased region" description="Basic and acidic residues" evidence="1">
    <location>
        <begin position="911"/>
        <end position="920"/>
    </location>
</feature>
<accession>A0A1J4JAN6</accession>
<dbReference type="SMART" id="SM00325">
    <property type="entry name" value="RhoGEF"/>
    <property type="match status" value="1"/>
</dbReference>
<reference evidence="3" key="1">
    <citation type="submission" date="2016-10" db="EMBL/GenBank/DDBJ databases">
        <authorList>
            <person name="Benchimol M."/>
            <person name="Almeida L.G."/>
            <person name="Vasconcelos A.T."/>
            <person name="Perreira-Neves A."/>
            <person name="Rosa I.A."/>
            <person name="Tasca T."/>
            <person name="Bogo M.R."/>
            <person name="de Souza W."/>
        </authorList>
    </citation>
    <scope>NUCLEOTIDE SEQUENCE [LARGE SCALE GENOMIC DNA]</scope>
    <source>
        <strain evidence="3">K</strain>
    </source>
</reference>
<sequence length="983" mass="112986">MTGFICIVSDTKPNLVFPVSVIRNRTVAELAAEYMNNSKIVGYCTKNYILPIKDDSILINEYPNLILKERPEPYIQPDFYIKEMPLYYVNHFAISVNVVTDEKVPIPSIFIKLKDKYRVKIQTLQLCNKVSKKFDIPHISQGLFIGEIPLDPESEIRNILEAKNATFHCSLLEKGNKIVNHRANIISEIVATEEVFINDLQQIINYWQPNLAKILDQNDQNLVFKDFPMILGCHSQFLNTLLSLFNGYATEVADLFLQFVQFFKVSMNFIINYPRIIDLFNARSKSFSNKLAELQFQLDGRDLLTFLITPVQRLPRYLLFLKQLIEHTPKSHPDAIRLQRASESINSMTHQIDISSKKAQNLTELLKIQQKIKNDFAILSPSRTIVSRSVVKIDEDLNGSFIICNDIVVLMKTSKKGSDVLFDVPIDGFSYSLINEYSIIVTPSKKYKKVDTFTSVSVGLRNKAIINDYKVTFQTAKSFEEFFQNIDKTEKEFCNSPGNNNETVWRVRWEKVDIKLPELESHCAIVKNGALLVFGGRQGNTIQRPSNRLYVAVLKQKTCEATESFTSPRLYPTINLVRKRLFIIGGLNNKEKTPKQIIEYDCHRNLWSFVIKSTKTDFSGRYMHTTITINYKLYIFGGKNWQLNILNDLYIFNPHDHSFIHENTPLEARYKHAACNINEHKMMVFGGKTMTKNGILNDFWIFDTNSHKWTKFETVNIVAGRYSHSMFFENRKLFILGGFFADKTPATPIVIDIDKKDVVYPLVSGNIPWRIKNTCFAQQFDTGTIYSVCGKFGTQKKSFGSVFSIKIFSNEDVNLSLLGSKAINPSSPKLTVRKIVKRKQIENIKTITNFHSGRTYNISHDNNKRNSSFLSNHFTPINLADNESNRKSNPNISSNLHSKSSNLASGKNSKNVHDSQEIVKKYVNRRRRDSLPLKRTNVPRKIDVSMRRSSVPRKLKESQSTKKRCRTLSLSMKRLLSELGNNE</sequence>
<feature type="compositionally biased region" description="Polar residues" evidence="1">
    <location>
        <begin position="887"/>
        <end position="909"/>
    </location>
</feature>
<dbReference type="Pfam" id="PF24681">
    <property type="entry name" value="Kelch_KLHDC2_KLHL20_DRC7"/>
    <property type="match status" value="2"/>
</dbReference>
<evidence type="ECO:0000259" key="2">
    <source>
        <dbReference type="PROSITE" id="PS50010"/>
    </source>
</evidence>
<evidence type="ECO:0000256" key="1">
    <source>
        <dbReference type="SAM" id="MobiDB-lite"/>
    </source>
</evidence>
<proteinExistence type="predicted"/>
<dbReference type="GO" id="GO:0035556">
    <property type="term" value="P:intracellular signal transduction"/>
    <property type="evidence" value="ECO:0007669"/>
    <property type="project" value="InterPro"/>
</dbReference>
<dbReference type="InterPro" id="IPR035899">
    <property type="entry name" value="DBL_dom_sf"/>
</dbReference>
<dbReference type="VEuPathDB" id="TrichDB:TRFO_39071"/>
<comment type="caution">
    <text evidence="3">The sequence shown here is derived from an EMBL/GenBank/DDBJ whole genome shotgun (WGS) entry which is preliminary data.</text>
</comment>
<dbReference type="CDD" id="cd00160">
    <property type="entry name" value="RhoGEF"/>
    <property type="match status" value="1"/>
</dbReference>
<dbReference type="PROSITE" id="PS50010">
    <property type="entry name" value="DH_2"/>
    <property type="match status" value="1"/>
</dbReference>
<dbReference type="GO" id="GO:0005737">
    <property type="term" value="C:cytoplasm"/>
    <property type="evidence" value="ECO:0007669"/>
    <property type="project" value="TreeGrafter"/>
</dbReference>
<evidence type="ECO:0000313" key="3">
    <source>
        <dbReference type="EMBL" id="OHS94723.1"/>
    </source>
</evidence>
<dbReference type="Gene3D" id="2.120.10.80">
    <property type="entry name" value="Kelch-type beta propeller"/>
    <property type="match status" value="1"/>
</dbReference>
<name>A0A1J4JAN6_9EUKA</name>
<evidence type="ECO:0000313" key="4">
    <source>
        <dbReference type="Proteomes" id="UP000179807"/>
    </source>
</evidence>
<dbReference type="RefSeq" id="XP_068347860.1">
    <property type="nucleotide sequence ID" value="XM_068512427.1"/>
</dbReference>
<dbReference type="Pfam" id="PF00621">
    <property type="entry name" value="RhoGEF"/>
    <property type="match status" value="1"/>
</dbReference>
<dbReference type="EMBL" id="MLAK01001294">
    <property type="protein sequence ID" value="OHS94723.1"/>
    <property type="molecule type" value="Genomic_DNA"/>
</dbReference>
<dbReference type="Gene3D" id="1.20.900.10">
    <property type="entry name" value="Dbl homology (DH) domain"/>
    <property type="match status" value="1"/>
</dbReference>
<dbReference type="AlphaFoldDB" id="A0A1J4JAN6"/>
<dbReference type="PANTHER" id="PTHR12673">
    <property type="entry name" value="FACIOGENITAL DYSPLASIA PROTEIN"/>
    <property type="match status" value="1"/>
</dbReference>
<keyword evidence="4" id="KW-1185">Reference proteome</keyword>
<dbReference type="GO" id="GO:0005085">
    <property type="term" value="F:guanyl-nucleotide exchange factor activity"/>
    <property type="evidence" value="ECO:0007669"/>
    <property type="project" value="InterPro"/>
</dbReference>
<dbReference type="InterPro" id="IPR001331">
    <property type="entry name" value="GDS_CDC24_CS"/>
</dbReference>
<dbReference type="SUPFAM" id="SSF48065">
    <property type="entry name" value="DBL homology domain (DH-domain)"/>
    <property type="match status" value="1"/>
</dbReference>